<organism evidence="3">
    <name type="scientific">marine sediment metagenome</name>
    <dbReference type="NCBI Taxonomy" id="412755"/>
    <lineage>
        <taxon>unclassified sequences</taxon>
        <taxon>metagenomes</taxon>
        <taxon>ecological metagenomes</taxon>
    </lineage>
</organism>
<dbReference type="PANTHER" id="PTHR21240:SF28">
    <property type="entry name" value="ISO-OROTATE DECARBOXYLASE (EUROFUNG)"/>
    <property type="match status" value="1"/>
</dbReference>
<dbReference type="PANTHER" id="PTHR21240">
    <property type="entry name" value="2-AMINO-3-CARBOXYLMUCONATE-6-SEMIALDEHYDE DECARBOXYLASE"/>
    <property type="match status" value="1"/>
</dbReference>
<gene>
    <name evidence="3" type="ORF">LCGC14_0852060</name>
</gene>
<evidence type="ECO:0000259" key="2">
    <source>
        <dbReference type="Pfam" id="PF04909"/>
    </source>
</evidence>
<dbReference type="Gene3D" id="3.20.20.140">
    <property type="entry name" value="Metal-dependent hydrolases"/>
    <property type="match status" value="1"/>
</dbReference>
<reference evidence="3" key="1">
    <citation type="journal article" date="2015" name="Nature">
        <title>Complex archaea that bridge the gap between prokaryotes and eukaryotes.</title>
        <authorList>
            <person name="Spang A."/>
            <person name="Saw J.H."/>
            <person name="Jorgensen S.L."/>
            <person name="Zaremba-Niedzwiedzka K."/>
            <person name="Martijn J."/>
            <person name="Lind A.E."/>
            <person name="van Eijk R."/>
            <person name="Schleper C."/>
            <person name="Guy L."/>
            <person name="Ettema T.J."/>
        </authorList>
    </citation>
    <scope>NUCLEOTIDE SEQUENCE</scope>
</reference>
<dbReference type="GO" id="GO:0019748">
    <property type="term" value="P:secondary metabolic process"/>
    <property type="evidence" value="ECO:0007669"/>
    <property type="project" value="TreeGrafter"/>
</dbReference>
<dbReference type="GO" id="GO:0016831">
    <property type="term" value="F:carboxy-lyase activity"/>
    <property type="evidence" value="ECO:0007669"/>
    <property type="project" value="InterPro"/>
</dbReference>
<dbReference type="AlphaFoldDB" id="A0A0F9RUJ4"/>
<dbReference type="InterPro" id="IPR032465">
    <property type="entry name" value="ACMSD"/>
</dbReference>
<feature type="domain" description="Amidohydrolase-related" evidence="2">
    <location>
        <begin position="123"/>
        <end position="326"/>
    </location>
</feature>
<protein>
    <recommendedName>
        <fullName evidence="2">Amidohydrolase-related domain-containing protein</fullName>
    </recommendedName>
</protein>
<dbReference type="SUPFAM" id="SSF51556">
    <property type="entry name" value="Metallo-dependent hydrolases"/>
    <property type="match status" value="1"/>
</dbReference>
<dbReference type="EMBL" id="LAZR01002544">
    <property type="protein sequence ID" value="KKN28661.1"/>
    <property type="molecule type" value="Genomic_DNA"/>
</dbReference>
<dbReference type="InterPro" id="IPR006680">
    <property type="entry name" value="Amidohydro-rel"/>
</dbReference>
<evidence type="ECO:0000256" key="1">
    <source>
        <dbReference type="ARBA" id="ARBA00023239"/>
    </source>
</evidence>
<dbReference type="Pfam" id="PF04909">
    <property type="entry name" value="Amidohydro_2"/>
    <property type="match status" value="1"/>
</dbReference>
<name>A0A0F9RUJ4_9ZZZZ</name>
<keyword evidence="1" id="KW-0456">Lyase</keyword>
<dbReference type="InterPro" id="IPR032466">
    <property type="entry name" value="Metal_Hydrolase"/>
</dbReference>
<sequence length="327" mass="38976">MHKYISEYIDDDTQVKSKYYGPKFDAHVHLGSIEGIHNLIKFREEFNIKKSVGIIWGNGYNELEAKFPDKFVLSKYFRSRQLFKVKPNLKLTLDSIEKIYQQGFPVVKFWFGPRVRDFVREQFKVDPPKIQLSDPFFKSIFAKLEELGLILLIHVSDPDLWYEKVYQPVSRYGTKREHIDDFEEILSSFPNLKVQQAHFGSQPEDLENLARWFESYPNYYVDTSSARWMARELGMYPKKAREFFIKYSDRILFGTDIVQDRNKPISDYYRTRYFTFQAILETSCWNIPLPFPDPENNNNTKINGLDLPLDVLKKIYWENANKFFKLK</sequence>
<comment type="caution">
    <text evidence="3">The sequence shown here is derived from an EMBL/GenBank/DDBJ whole genome shotgun (WGS) entry which is preliminary data.</text>
</comment>
<proteinExistence type="predicted"/>
<evidence type="ECO:0000313" key="3">
    <source>
        <dbReference type="EMBL" id="KKN28661.1"/>
    </source>
</evidence>
<dbReference type="GO" id="GO:0005737">
    <property type="term" value="C:cytoplasm"/>
    <property type="evidence" value="ECO:0007669"/>
    <property type="project" value="TreeGrafter"/>
</dbReference>
<dbReference type="GO" id="GO:0016787">
    <property type="term" value="F:hydrolase activity"/>
    <property type="evidence" value="ECO:0007669"/>
    <property type="project" value="InterPro"/>
</dbReference>
<accession>A0A0F9RUJ4</accession>